<proteinExistence type="predicted"/>
<keyword evidence="7" id="KW-0326">Glycosidase</keyword>
<dbReference type="Gene3D" id="3.40.50.1580">
    <property type="entry name" value="Nucleoside phosphorylase domain"/>
    <property type="match status" value="1"/>
</dbReference>
<comment type="caution">
    <text evidence="7">The sequence shown here is derived from an EMBL/GenBank/DDBJ whole genome shotgun (WGS) entry which is preliminary data.</text>
</comment>
<evidence type="ECO:0000256" key="5">
    <source>
        <dbReference type="ARBA" id="ARBA00023167"/>
    </source>
</evidence>
<accession>A0ABT6Y9H4</accession>
<dbReference type="CDD" id="cd09008">
    <property type="entry name" value="MTAN"/>
    <property type="match status" value="1"/>
</dbReference>
<dbReference type="GO" id="GO:0008782">
    <property type="term" value="F:adenosylhomocysteine nucleosidase activity"/>
    <property type="evidence" value="ECO:0007669"/>
    <property type="project" value="UniProtKB-EC"/>
</dbReference>
<dbReference type="InterPro" id="IPR010049">
    <property type="entry name" value="MTA_SAH_Nsdase"/>
</dbReference>
<feature type="domain" description="Nucleoside phosphorylase" evidence="6">
    <location>
        <begin position="42"/>
        <end position="280"/>
    </location>
</feature>
<dbReference type="NCBIfam" id="TIGR01704">
    <property type="entry name" value="MTA_SAH-Nsdase"/>
    <property type="match status" value="1"/>
</dbReference>
<evidence type="ECO:0000256" key="2">
    <source>
        <dbReference type="ARBA" id="ARBA00011974"/>
    </source>
</evidence>
<keyword evidence="3" id="KW-0028">Amino-acid biosynthesis</keyword>
<organism evidence="7 8">
    <name type="scientific">Flectobacillus roseus</name>
    <dbReference type="NCBI Taxonomy" id="502259"/>
    <lineage>
        <taxon>Bacteria</taxon>
        <taxon>Pseudomonadati</taxon>
        <taxon>Bacteroidota</taxon>
        <taxon>Cytophagia</taxon>
        <taxon>Cytophagales</taxon>
        <taxon>Flectobacillaceae</taxon>
        <taxon>Flectobacillus</taxon>
    </lineage>
</organism>
<dbReference type="SUPFAM" id="SSF53167">
    <property type="entry name" value="Purine and uridine phosphorylases"/>
    <property type="match status" value="1"/>
</dbReference>
<evidence type="ECO:0000256" key="1">
    <source>
        <dbReference type="ARBA" id="ARBA00004945"/>
    </source>
</evidence>
<keyword evidence="4 7" id="KW-0378">Hydrolase</keyword>
<evidence type="ECO:0000313" key="8">
    <source>
        <dbReference type="Proteomes" id="UP001236507"/>
    </source>
</evidence>
<gene>
    <name evidence="7" type="ORF">QM524_13405</name>
</gene>
<keyword evidence="8" id="KW-1185">Reference proteome</keyword>
<dbReference type="InterPro" id="IPR000845">
    <property type="entry name" value="Nucleoside_phosphorylase_d"/>
</dbReference>
<name>A0ABT6Y9H4_9BACT</name>
<dbReference type="EMBL" id="JASHIF010000010">
    <property type="protein sequence ID" value="MDI9860210.1"/>
    <property type="molecule type" value="Genomic_DNA"/>
</dbReference>
<dbReference type="PANTHER" id="PTHR46832:SF1">
    <property type="entry name" value="5'-METHYLTHIOADENOSINE_S-ADENOSYLHOMOCYSTEINE NUCLEOSIDASE"/>
    <property type="match status" value="1"/>
</dbReference>
<reference evidence="7 8" key="1">
    <citation type="submission" date="2023-05" db="EMBL/GenBank/DDBJ databases">
        <title>Novel species of genus Flectobacillus isolated from stream in China.</title>
        <authorList>
            <person name="Lu H."/>
        </authorList>
    </citation>
    <scope>NUCLEOTIDE SEQUENCE [LARGE SCALE GENOMIC DNA]</scope>
    <source>
        <strain evidence="7 8">KCTC 42575</strain>
    </source>
</reference>
<evidence type="ECO:0000256" key="3">
    <source>
        <dbReference type="ARBA" id="ARBA00022605"/>
    </source>
</evidence>
<sequence>MFNFSPKSSFCASIRTVFISTLILVCFFSPKVFSQKTKTITAIVGAFNAEIQLLEDSLKNKEEHRVKGVRFLTGELSGKSVVIALTGVGKVNAAMTTTLLLMNWQPERLIFTGIAGGIANGIAPGDIVIAKSCVHHDFGRLQNEGITLRPTRNPATLQLNPIYIPSDSILIGLAQKIAPKCPYQAVGKNNRMPQILTGIIATGDVFVNSQAKVEELRKNLKADAIEMEGAAVAQVCYQMQLPCLVLRSISDNANGEAHQDMPNFEKIAAYNSASLVLGLLKAL</sequence>
<protein>
    <recommendedName>
        <fullName evidence="2">adenosylhomocysteine nucleosidase</fullName>
        <ecNumber evidence="2">3.2.2.9</ecNumber>
    </recommendedName>
</protein>
<evidence type="ECO:0000259" key="6">
    <source>
        <dbReference type="Pfam" id="PF01048"/>
    </source>
</evidence>
<evidence type="ECO:0000313" key="7">
    <source>
        <dbReference type="EMBL" id="MDI9860210.1"/>
    </source>
</evidence>
<dbReference type="Pfam" id="PF01048">
    <property type="entry name" value="PNP_UDP_1"/>
    <property type="match status" value="1"/>
</dbReference>
<dbReference type="Proteomes" id="UP001236507">
    <property type="component" value="Unassembled WGS sequence"/>
</dbReference>
<keyword evidence="5" id="KW-0486">Methionine biosynthesis</keyword>
<evidence type="ECO:0000256" key="4">
    <source>
        <dbReference type="ARBA" id="ARBA00022801"/>
    </source>
</evidence>
<dbReference type="InterPro" id="IPR035994">
    <property type="entry name" value="Nucleoside_phosphorylase_sf"/>
</dbReference>
<dbReference type="PANTHER" id="PTHR46832">
    <property type="entry name" value="5'-METHYLTHIOADENOSINE/S-ADENOSYLHOMOCYSTEINE NUCLEOSIDASE"/>
    <property type="match status" value="1"/>
</dbReference>
<dbReference type="RefSeq" id="WP_283344994.1">
    <property type="nucleotide sequence ID" value="NZ_JASHIF010000010.1"/>
</dbReference>
<dbReference type="NCBIfam" id="NF004079">
    <property type="entry name" value="PRK05584.1"/>
    <property type="match status" value="1"/>
</dbReference>
<dbReference type="EC" id="3.2.2.9" evidence="2"/>
<comment type="pathway">
    <text evidence="1">Amino-acid biosynthesis; L-methionine biosynthesis via salvage pathway; S-methyl-5-thio-alpha-D-ribose 1-phosphate from S-methyl-5'-thioadenosine (hydrolase route): step 1/2.</text>
</comment>